<dbReference type="STRING" id="289376.THEYE_A1532"/>
<dbReference type="CDD" id="cd01335">
    <property type="entry name" value="Radical_SAM"/>
    <property type="match status" value="1"/>
</dbReference>
<dbReference type="RefSeq" id="WP_012545638.1">
    <property type="nucleotide sequence ID" value="NC_011296.1"/>
</dbReference>
<dbReference type="OrthoDB" id="9792276at2"/>
<accession>B5YGD1</accession>
<dbReference type="GO" id="GO:0051539">
    <property type="term" value="F:4 iron, 4 sulfur cluster binding"/>
    <property type="evidence" value="ECO:0007669"/>
    <property type="project" value="UniProtKB-UniRule"/>
</dbReference>
<keyword evidence="5 8" id="KW-0408">Iron</keyword>
<evidence type="ECO:0000256" key="7">
    <source>
        <dbReference type="ARBA" id="ARBA00023239"/>
    </source>
</evidence>
<evidence type="ECO:0000313" key="10">
    <source>
        <dbReference type="EMBL" id="ACI20908.1"/>
    </source>
</evidence>
<evidence type="ECO:0000256" key="6">
    <source>
        <dbReference type="ARBA" id="ARBA00023014"/>
    </source>
</evidence>
<dbReference type="InterPro" id="IPR024924">
    <property type="entry name" value="7-CO-7-deazaguanine_synth-like"/>
</dbReference>
<evidence type="ECO:0000256" key="4">
    <source>
        <dbReference type="ARBA" id="ARBA00022842"/>
    </source>
</evidence>
<keyword evidence="3 8" id="KW-0479">Metal-binding</keyword>
<evidence type="ECO:0000256" key="3">
    <source>
        <dbReference type="ARBA" id="ARBA00022723"/>
    </source>
</evidence>
<feature type="binding site" evidence="8">
    <location>
        <position position="36"/>
    </location>
    <ligand>
        <name>[4Fe-4S] cluster</name>
        <dbReference type="ChEBI" id="CHEBI:49883"/>
        <note>4Fe-4S-S-AdoMet</note>
    </ligand>
</feature>
<keyword evidence="11" id="KW-1185">Reference proteome</keyword>
<evidence type="ECO:0000256" key="5">
    <source>
        <dbReference type="ARBA" id="ARBA00023004"/>
    </source>
</evidence>
<dbReference type="PANTHER" id="PTHR42836:SF1">
    <property type="entry name" value="7-CARBOXY-7-DEAZAGUANINE SYNTHASE"/>
    <property type="match status" value="1"/>
</dbReference>
<dbReference type="HAMAP" id="MF_00917">
    <property type="entry name" value="QueE"/>
    <property type="match status" value="1"/>
</dbReference>
<dbReference type="GO" id="GO:0008616">
    <property type="term" value="P:tRNA queuosine(34) biosynthetic process"/>
    <property type="evidence" value="ECO:0000318"/>
    <property type="project" value="GO_Central"/>
</dbReference>
<protein>
    <recommendedName>
        <fullName evidence="8">7-carboxy-7-deazaguanine synthase</fullName>
        <shortName evidence="8">CDG synthase</shortName>
        <ecNumber evidence="8">4.3.99.3</ecNumber>
    </recommendedName>
    <alternativeName>
        <fullName evidence="8">Queuosine biosynthesis protein QueE</fullName>
    </alternativeName>
</protein>
<feature type="binding site" evidence="8">
    <location>
        <position position="68"/>
    </location>
    <ligand>
        <name>substrate</name>
    </ligand>
</feature>
<reference evidence="10 11" key="2">
    <citation type="journal article" date="2015" name="Genome Announc.">
        <title>Genome Sequence of the Sulfate-Reducing Thermophilic Bacterium Thermodesulfovibrio yellowstonii Strain DSM 11347T (Phylum Nitrospirae).</title>
        <authorList>
            <person name="Bhatnagar S."/>
            <person name="Badger J.H."/>
            <person name="Madupu R."/>
            <person name="Khouri H.M."/>
            <person name="O'Connor E.M."/>
            <person name="Robb F.T."/>
            <person name="Ward N.L."/>
            <person name="Eisen J.A."/>
        </authorList>
    </citation>
    <scope>NUCLEOTIDE SEQUENCE [LARGE SCALE GENOMIC DNA]</scope>
    <source>
        <strain evidence="11">ATCC 51303 / DSM 11347 / YP87</strain>
    </source>
</reference>
<dbReference type="Gene3D" id="3.20.20.70">
    <property type="entry name" value="Aldolase class I"/>
    <property type="match status" value="1"/>
</dbReference>
<comment type="caution">
    <text evidence="8">Lacks conserved residue(s) required for the propagation of feature annotation.</text>
</comment>
<dbReference type="EMBL" id="CP001147">
    <property type="protein sequence ID" value="ACI20908.1"/>
    <property type="molecule type" value="Genomic_DNA"/>
</dbReference>
<proteinExistence type="inferred from homology"/>
<feature type="binding site" evidence="8">
    <location>
        <begin position="35"/>
        <end position="37"/>
    </location>
    <ligand>
        <name>S-adenosyl-L-methionine</name>
        <dbReference type="ChEBI" id="CHEBI:59789"/>
    </ligand>
</feature>
<comment type="similarity">
    <text evidence="8">Belongs to the radical SAM superfamily. 7-carboxy-7-deazaguanine synthase family.</text>
</comment>
<feature type="binding site" evidence="8">
    <location>
        <position position="25"/>
    </location>
    <ligand>
        <name>substrate</name>
    </ligand>
</feature>
<evidence type="ECO:0000256" key="8">
    <source>
        <dbReference type="HAMAP-Rule" id="MF_00917"/>
    </source>
</evidence>
<comment type="subunit">
    <text evidence="8">Homodimer.</text>
</comment>
<keyword evidence="1 8" id="KW-0004">4Fe-4S</keyword>
<dbReference type="GO" id="GO:1904047">
    <property type="term" value="F:S-adenosyl-L-methionine binding"/>
    <property type="evidence" value="ECO:0007669"/>
    <property type="project" value="UniProtKB-UniRule"/>
</dbReference>
<keyword evidence="4 8" id="KW-0460">Magnesium</keyword>
<dbReference type="InterPro" id="IPR013785">
    <property type="entry name" value="Aldolase_TIM"/>
</dbReference>
<dbReference type="AlphaFoldDB" id="B5YGD1"/>
<keyword evidence="6 8" id="KW-0411">Iron-sulfur</keyword>
<evidence type="ECO:0000259" key="9">
    <source>
        <dbReference type="PROSITE" id="PS51918"/>
    </source>
</evidence>
<dbReference type="GO" id="GO:0016840">
    <property type="term" value="F:carbon-nitrogen lyase activity"/>
    <property type="evidence" value="ECO:0000318"/>
    <property type="project" value="GO_Central"/>
</dbReference>
<dbReference type="InterPro" id="IPR007197">
    <property type="entry name" value="rSAM"/>
</dbReference>
<dbReference type="InterPro" id="IPR058240">
    <property type="entry name" value="rSAM_sf"/>
</dbReference>
<comment type="pathway">
    <text evidence="8">Purine metabolism; 7-cyano-7-deazaguanine biosynthesis.</text>
</comment>
<evidence type="ECO:0000256" key="2">
    <source>
        <dbReference type="ARBA" id="ARBA00022691"/>
    </source>
</evidence>
<dbReference type="PIRSF" id="PIRSF000370">
    <property type="entry name" value="QueE"/>
    <property type="match status" value="1"/>
</dbReference>
<dbReference type="Pfam" id="PF04055">
    <property type="entry name" value="Radical_SAM"/>
    <property type="match status" value="1"/>
</dbReference>
<name>B5YGD1_THEYD</name>
<dbReference type="PATRIC" id="fig|289376.4.peg.1491"/>
<dbReference type="PANTHER" id="PTHR42836">
    <property type="entry name" value="7-CARBOXY-7-DEAZAGUANINE SYNTHASE"/>
    <property type="match status" value="1"/>
</dbReference>
<dbReference type="UniPathway" id="UPA00391"/>
<dbReference type="PROSITE" id="PS51918">
    <property type="entry name" value="RADICAL_SAM"/>
    <property type="match status" value="1"/>
</dbReference>
<keyword evidence="8" id="KW-0671">Queuosine biosynthesis</keyword>
<comment type="function">
    <text evidence="8">Catalyzes the complex heterocyclic radical-mediated conversion of 6-carboxy-5,6,7,8-tetrahydropterin (CPH4) to 7-carboxy-7-deazaguanine (CDG), a step common to the biosynthetic pathways of all 7-deazapurine-containing compounds.</text>
</comment>
<dbReference type="eggNOG" id="COG0602">
    <property type="taxonomic scope" value="Bacteria"/>
</dbReference>
<dbReference type="Proteomes" id="UP000000718">
    <property type="component" value="Chromosome"/>
</dbReference>
<evidence type="ECO:0000313" key="11">
    <source>
        <dbReference type="Proteomes" id="UP000000718"/>
    </source>
</evidence>
<comment type="cofactor">
    <cofactor evidence="8">
        <name>[4Fe-4S] cluster</name>
        <dbReference type="ChEBI" id="CHEBI:49883"/>
    </cofactor>
    <text evidence="8">Binds 1 [4Fe-4S] cluster. The cluster is coordinated with 3 cysteines and an exchangeable S-adenosyl-L-methionine.</text>
</comment>
<feature type="binding site" evidence="8">
    <location>
        <position position="38"/>
    </location>
    <ligand>
        <name>Mg(2+)</name>
        <dbReference type="ChEBI" id="CHEBI:18420"/>
    </ligand>
</feature>
<feature type="binding site" evidence="8">
    <location>
        <position position="70"/>
    </location>
    <ligand>
        <name>S-adenosyl-L-methionine</name>
        <dbReference type="ChEBI" id="CHEBI:59789"/>
    </ligand>
</feature>
<sequence>MKVCEIFTSIQGESSLAGIPMVFVRLTGCNLRCSYCDTKYAYYEGEELSINKVLEKIHSFPFQYVEITGGEPLLQDETYKLINELVKSHNVLIETNGSIPIEKVNPEVKIIMDIKTPGSGMSEKNYIENLRFLKKIDEVKFVLTNRDDYEWAKNFIKNHEIKANEILFSPAYGILNPAELAKWLINDGISVRLNLQIHKYIFGNIRGV</sequence>
<dbReference type="SUPFAM" id="SSF102114">
    <property type="entry name" value="Radical SAM enzymes"/>
    <property type="match status" value="1"/>
</dbReference>
<dbReference type="GO" id="GO:0000287">
    <property type="term" value="F:magnesium ion binding"/>
    <property type="evidence" value="ECO:0007669"/>
    <property type="project" value="UniProtKB-UniRule"/>
</dbReference>
<comment type="catalytic activity">
    <reaction evidence="8">
        <text>6-carboxy-5,6,7,8-tetrahydropterin + H(+) = 7-carboxy-7-carbaguanine + NH4(+)</text>
        <dbReference type="Rhea" id="RHEA:27974"/>
        <dbReference type="ChEBI" id="CHEBI:15378"/>
        <dbReference type="ChEBI" id="CHEBI:28938"/>
        <dbReference type="ChEBI" id="CHEBI:61032"/>
        <dbReference type="ChEBI" id="CHEBI:61036"/>
        <dbReference type="EC" id="4.3.99.3"/>
    </reaction>
</comment>
<dbReference type="EC" id="4.3.99.3" evidence="8"/>
<evidence type="ECO:0000256" key="1">
    <source>
        <dbReference type="ARBA" id="ARBA00022485"/>
    </source>
</evidence>
<feature type="binding site" evidence="8">
    <location>
        <begin position="10"/>
        <end position="12"/>
    </location>
    <ligand>
        <name>substrate</name>
    </ligand>
</feature>
<dbReference type="EnsemblBacteria" id="ACI20908">
    <property type="protein sequence ID" value="ACI20908"/>
    <property type="gene ID" value="THEYE_A1532"/>
</dbReference>
<keyword evidence="7 8" id="KW-0456">Lyase</keyword>
<feature type="binding site" evidence="8">
    <location>
        <position position="29"/>
    </location>
    <ligand>
        <name>[4Fe-4S] cluster</name>
        <dbReference type="ChEBI" id="CHEBI:49883"/>
        <note>4Fe-4S-S-AdoMet</note>
    </ligand>
</feature>
<dbReference type="KEGG" id="tye:THEYE_A1532"/>
<gene>
    <name evidence="8" type="primary">queE</name>
    <name evidence="10" type="ordered locus">THEYE_A1532</name>
</gene>
<comment type="cofactor">
    <cofactor evidence="8">
        <name>S-adenosyl-L-methionine</name>
        <dbReference type="ChEBI" id="CHEBI:59789"/>
    </cofactor>
    <text evidence="8">Binds 1 S-adenosyl-L-methionine per subunit.</text>
</comment>
<dbReference type="InParanoid" id="B5YGD1"/>
<dbReference type="HOGENOM" id="CLU_066739_2_0_0"/>
<organism evidence="10 11">
    <name type="scientific">Thermodesulfovibrio yellowstonii (strain ATCC 51303 / DSM 11347 / YP87)</name>
    <dbReference type="NCBI Taxonomy" id="289376"/>
    <lineage>
        <taxon>Bacteria</taxon>
        <taxon>Pseudomonadati</taxon>
        <taxon>Nitrospirota</taxon>
        <taxon>Thermodesulfovibrionia</taxon>
        <taxon>Thermodesulfovibrionales</taxon>
        <taxon>Thermodesulfovibrionaceae</taxon>
        <taxon>Thermodesulfovibrio</taxon>
    </lineage>
</organism>
<dbReference type="FunCoup" id="B5YGD1">
    <property type="interactions" value="105"/>
</dbReference>
<dbReference type="SFLD" id="SFLDS00029">
    <property type="entry name" value="Radical_SAM"/>
    <property type="match status" value="1"/>
</dbReference>
<keyword evidence="2 8" id="KW-0949">S-adenosyl-L-methionine</keyword>
<feature type="binding site" evidence="8">
    <location>
        <position position="33"/>
    </location>
    <ligand>
        <name>[4Fe-4S] cluster</name>
        <dbReference type="ChEBI" id="CHEBI:49883"/>
        <note>4Fe-4S-S-AdoMet</note>
    </ligand>
</feature>
<reference evidence="11" key="1">
    <citation type="submission" date="2008-08" db="EMBL/GenBank/DDBJ databases">
        <title>The complete genome sequence of Thermodesulfovibrio yellowstonii strain ATCC 51303 / DSM 11347 / YP87.</title>
        <authorList>
            <person name="Dodson R.J."/>
            <person name="Durkin A.S."/>
            <person name="Wu M."/>
            <person name="Eisen J."/>
            <person name="Sutton G."/>
        </authorList>
    </citation>
    <scope>NUCLEOTIDE SEQUENCE [LARGE SCALE GENOMIC DNA]</scope>
    <source>
        <strain evidence="11">ATCC 51303 / DSM 11347 / YP87</strain>
    </source>
</reference>
<feature type="domain" description="Radical SAM core" evidence="9">
    <location>
        <begin position="16"/>
        <end position="206"/>
    </location>
</feature>
<comment type="cofactor">
    <cofactor evidence="8">
        <name>Mg(2+)</name>
        <dbReference type="ChEBI" id="CHEBI:18420"/>
    </cofactor>
</comment>